<feature type="region of interest" description="Disordered" evidence="1">
    <location>
        <begin position="1"/>
        <end position="23"/>
    </location>
</feature>
<accession>A0ABD5RTK6</accession>
<proteinExistence type="predicted"/>
<name>A0ABD5RTK6_9EURY</name>
<feature type="compositionally biased region" description="Polar residues" evidence="1">
    <location>
        <begin position="1"/>
        <end position="18"/>
    </location>
</feature>
<dbReference type="RefSeq" id="WP_368409097.1">
    <property type="nucleotide sequence ID" value="NZ_JALLGW010000008.1"/>
</dbReference>
<dbReference type="Pfam" id="PF13240">
    <property type="entry name" value="Zn_Ribbon_1"/>
    <property type="match status" value="1"/>
</dbReference>
<evidence type="ECO:0000313" key="4">
    <source>
        <dbReference type="Proteomes" id="UP001596099"/>
    </source>
</evidence>
<feature type="domain" description="Zinc-ribbon" evidence="2">
    <location>
        <begin position="35"/>
        <end position="53"/>
    </location>
</feature>
<evidence type="ECO:0000259" key="2">
    <source>
        <dbReference type="Pfam" id="PF13240"/>
    </source>
</evidence>
<evidence type="ECO:0000313" key="3">
    <source>
        <dbReference type="EMBL" id="MFC5973808.1"/>
    </source>
</evidence>
<evidence type="ECO:0000256" key="1">
    <source>
        <dbReference type="SAM" id="MobiDB-lite"/>
    </source>
</evidence>
<dbReference type="AlphaFoldDB" id="A0ABD5RTK6"/>
<gene>
    <name evidence="3" type="ORF">ACFPYI_20985</name>
</gene>
<dbReference type="Proteomes" id="UP001596099">
    <property type="component" value="Unassembled WGS sequence"/>
</dbReference>
<organism evidence="3 4">
    <name type="scientific">Halomarina salina</name>
    <dbReference type="NCBI Taxonomy" id="1872699"/>
    <lineage>
        <taxon>Archaea</taxon>
        <taxon>Methanobacteriati</taxon>
        <taxon>Methanobacteriota</taxon>
        <taxon>Stenosarchaea group</taxon>
        <taxon>Halobacteria</taxon>
        <taxon>Halobacteriales</taxon>
        <taxon>Natronomonadaceae</taxon>
        <taxon>Halomarina</taxon>
    </lineage>
</organism>
<dbReference type="InterPro" id="IPR026870">
    <property type="entry name" value="Zinc_ribbon_dom"/>
</dbReference>
<reference evidence="3 4" key="1">
    <citation type="journal article" date="2019" name="Int. J. Syst. Evol. Microbiol.">
        <title>The Global Catalogue of Microorganisms (GCM) 10K type strain sequencing project: providing services to taxonomists for standard genome sequencing and annotation.</title>
        <authorList>
            <consortium name="The Broad Institute Genomics Platform"/>
            <consortium name="The Broad Institute Genome Sequencing Center for Infectious Disease"/>
            <person name="Wu L."/>
            <person name="Ma J."/>
        </authorList>
    </citation>
    <scope>NUCLEOTIDE SEQUENCE [LARGE SCALE GENOMIC DNA]</scope>
    <source>
        <strain evidence="3 4">CGMCC 1.12543</strain>
    </source>
</reference>
<keyword evidence="4" id="KW-1185">Reference proteome</keyword>
<dbReference type="EMBL" id="JBHSQH010000006">
    <property type="protein sequence ID" value="MFC5973808.1"/>
    <property type="molecule type" value="Genomic_DNA"/>
</dbReference>
<comment type="caution">
    <text evidence="3">The sequence shown here is derived from an EMBL/GenBank/DDBJ whole genome shotgun (WGS) entry which is preliminary data.</text>
</comment>
<protein>
    <submittedName>
        <fullName evidence="3">Zinc-ribbon domain-containing protein</fullName>
    </submittedName>
</protein>
<sequence>MHATLIDNTAETDSQHNSSSDERGLTPIEGVCGDYCPNCGSTLRDDARECPRCRKGICR</sequence>